<dbReference type="PROSITE" id="PS51273">
    <property type="entry name" value="GATASE_TYPE_1"/>
    <property type="match status" value="1"/>
</dbReference>
<dbReference type="Proteomes" id="UP001199044">
    <property type="component" value="Unassembled WGS sequence"/>
</dbReference>
<evidence type="ECO:0000313" key="3">
    <source>
        <dbReference type="Proteomes" id="UP001199044"/>
    </source>
</evidence>
<dbReference type="RefSeq" id="WP_225249584.1">
    <property type="nucleotide sequence ID" value="NZ_JAIWIU010000016.1"/>
</dbReference>
<dbReference type="InterPro" id="IPR017926">
    <property type="entry name" value="GATASE"/>
</dbReference>
<evidence type="ECO:0000259" key="1">
    <source>
        <dbReference type="Pfam" id="PF00117"/>
    </source>
</evidence>
<protein>
    <submittedName>
        <fullName evidence="2">Glutamine amidotransferase</fullName>
    </submittedName>
</protein>
<keyword evidence="3" id="KW-1185">Reference proteome</keyword>
<dbReference type="Pfam" id="PF00117">
    <property type="entry name" value="GATase"/>
    <property type="match status" value="1"/>
</dbReference>
<keyword evidence="2" id="KW-0315">Glutamine amidotransferase</keyword>
<organism evidence="2 3">
    <name type="scientific">Vibrio tritonius</name>
    <dbReference type="NCBI Taxonomy" id="1435069"/>
    <lineage>
        <taxon>Bacteria</taxon>
        <taxon>Pseudomonadati</taxon>
        <taxon>Pseudomonadota</taxon>
        <taxon>Gammaproteobacteria</taxon>
        <taxon>Vibrionales</taxon>
        <taxon>Vibrionaceae</taxon>
        <taxon>Vibrio</taxon>
    </lineage>
</organism>
<dbReference type="CDD" id="cd01741">
    <property type="entry name" value="GATase1_1"/>
    <property type="match status" value="1"/>
</dbReference>
<dbReference type="NCBIfam" id="NF006562">
    <property type="entry name" value="PRK09065.1"/>
    <property type="match status" value="1"/>
</dbReference>
<proteinExistence type="predicted"/>
<accession>A0ABS7YHH1</accession>
<sequence>MSYKPLIIETGTAPEAIRERFLDLADWFYLALDKLASEVEIVRPYLNEPLPAPDPHRVTIITGSWAMVTDHEPWSERTAEWIRQAVACEAPVLGVCYGHQLMAYALGGEVDYFSDRKEIGCLPVTLVKEAQSDPLLQGLPTQFDAYLTHAQRVTKVPDGAQVLATSERDGHQIIRYSSTAISTQFHPEFTAPLLKAVIDLNYDKLVAEGQPVEALLAGLKNASVSRSILCKFVELYQ</sequence>
<dbReference type="PANTHER" id="PTHR42695:SF5">
    <property type="entry name" value="GLUTAMINE AMIDOTRANSFERASE YLR126C-RELATED"/>
    <property type="match status" value="1"/>
</dbReference>
<evidence type="ECO:0000313" key="2">
    <source>
        <dbReference type="EMBL" id="MCA2015119.1"/>
    </source>
</evidence>
<gene>
    <name evidence="2" type="ORF">LDJ79_03290</name>
</gene>
<dbReference type="Gene3D" id="3.40.50.880">
    <property type="match status" value="1"/>
</dbReference>
<feature type="domain" description="Glutamine amidotransferase" evidence="1">
    <location>
        <begin position="70"/>
        <end position="191"/>
    </location>
</feature>
<dbReference type="EMBL" id="JAIWIU010000016">
    <property type="protein sequence ID" value="MCA2015119.1"/>
    <property type="molecule type" value="Genomic_DNA"/>
</dbReference>
<dbReference type="InterPro" id="IPR044992">
    <property type="entry name" value="ChyE-like"/>
</dbReference>
<dbReference type="InterPro" id="IPR029062">
    <property type="entry name" value="Class_I_gatase-like"/>
</dbReference>
<reference evidence="3" key="1">
    <citation type="submission" date="2023-07" db="EMBL/GenBank/DDBJ databases">
        <title>Molecular identification of indigenous halophilic bacteria isolated from red sea cost, biodegradation of synthetic dyes and assessment of degraded metabolite toxicity.</title>
        <authorList>
            <person name="Chaieb K."/>
            <person name="Altayb H.N."/>
        </authorList>
    </citation>
    <scope>NUCLEOTIDE SEQUENCE [LARGE SCALE GENOMIC DNA]</scope>
    <source>
        <strain evidence="3">K20</strain>
    </source>
</reference>
<dbReference type="SUPFAM" id="SSF52317">
    <property type="entry name" value="Class I glutamine amidotransferase-like"/>
    <property type="match status" value="1"/>
</dbReference>
<name>A0ABS7YHH1_9VIBR</name>
<comment type="caution">
    <text evidence="2">The sequence shown here is derived from an EMBL/GenBank/DDBJ whole genome shotgun (WGS) entry which is preliminary data.</text>
</comment>
<dbReference type="PANTHER" id="PTHR42695">
    <property type="entry name" value="GLUTAMINE AMIDOTRANSFERASE YLR126C-RELATED"/>
    <property type="match status" value="1"/>
</dbReference>